<proteinExistence type="predicted"/>
<sequence length="211" mass="24123">MVKENRREREIEEMKELILSSASAIVASEGFEKLSIRKIAKSIEYSPAIIYHYFKDKEEIINILMQRGYKKIISAVSSVNTENLSIEERLTEMTKNYIYTALKMPDEFLAAQLNTSKEALNHTSYLFKGASKDKPALFALYKCLTDMQTDNLISEDKIELTAQIIAVSTLGLIIKLIVEKEVISEEQKEILIDFYSKEIVLKIASTIQIKN</sequence>
<evidence type="ECO:0000313" key="4">
    <source>
        <dbReference type="EMBL" id="TGY40946.1"/>
    </source>
</evidence>
<reference evidence="4 5" key="1">
    <citation type="submission" date="2019-04" db="EMBL/GenBank/DDBJ databases">
        <title>Microbes associate with the intestines of laboratory mice.</title>
        <authorList>
            <person name="Navarre W."/>
            <person name="Wong E."/>
            <person name="Huang K."/>
            <person name="Tropini C."/>
            <person name="Ng K."/>
            <person name="Yu B."/>
        </authorList>
    </citation>
    <scope>NUCLEOTIDE SEQUENCE [LARGE SCALE GENOMIC DNA]</scope>
    <source>
        <strain evidence="4 5">NM50_B9-20</strain>
    </source>
</reference>
<evidence type="ECO:0000259" key="3">
    <source>
        <dbReference type="PROSITE" id="PS50977"/>
    </source>
</evidence>
<dbReference type="PRINTS" id="PR00455">
    <property type="entry name" value="HTHTETR"/>
</dbReference>
<dbReference type="Proteomes" id="UP000306888">
    <property type="component" value="Unassembled WGS sequence"/>
</dbReference>
<comment type="caution">
    <text evidence="4">The sequence shown here is derived from an EMBL/GenBank/DDBJ whole genome shotgun (WGS) entry which is preliminary data.</text>
</comment>
<dbReference type="PROSITE" id="PS50977">
    <property type="entry name" value="HTH_TETR_2"/>
    <property type="match status" value="1"/>
</dbReference>
<feature type="domain" description="HTH tetR-type" evidence="3">
    <location>
        <begin position="12"/>
        <end position="72"/>
    </location>
</feature>
<feature type="DNA-binding region" description="H-T-H motif" evidence="2">
    <location>
        <begin position="35"/>
        <end position="54"/>
    </location>
</feature>
<dbReference type="Gene3D" id="1.10.357.10">
    <property type="entry name" value="Tetracycline Repressor, domain 2"/>
    <property type="match status" value="1"/>
</dbReference>
<dbReference type="Pfam" id="PF00440">
    <property type="entry name" value="TetR_N"/>
    <property type="match status" value="1"/>
</dbReference>
<dbReference type="GO" id="GO:0003677">
    <property type="term" value="F:DNA binding"/>
    <property type="evidence" value="ECO:0007669"/>
    <property type="project" value="UniProtKB-UniRule"/>
</dbReference>
<dbReference type="OrthoDB" id="9814200at2"/>
<evidence type="ECO:0000256" key="1">
    <source>
        <dbReference type="ARBA" id="ARBA00023125"/>
    </source>
</evidence>
<dbReference type="PANTHER" id="PTHR43479">
    <property type="entry name" value="ACREF/ENVCD OPERON REPRESSOR-RELATED"/>
    <property type="match status" value="1"/>
</dbReference>
<dbReference type="RefSeq" id="WP_136007835.1">
    <property type="nucleotide sequence ID" value="NZ_SRYR01000010.1"/>
</dbReference>
<keyword evidence="5" id="KW-1185">Reference proteome</keyword>
<keyword evidence="1 2" id="KW-0238">DNA-binding</keyword>
<gene>
    <name evidence="4" type="ORF">E5347_13900</name>
</gene>
<dbReference type="AlphaFoldDB" id="A0A4S2DFY7"/>
<name>A0A4S2DFY7_9CLOT</name>
<protein>
    <submittedName>
        <fullName evidence="4">TetR/AcrR family transcriptional regulator</fullName>
    </submittedName>
</protein>
<dbReference type="InterPro" id="IPR001647">
    <property type="entry name" value="HTH_TetR"/>
</dbReference>
<dbReference type="SUPFAM" id="SSF46689">
    <property type="entry name" value="Homeodomain-like"/>
    <property type="match status" value="1"/>
</dbReference>
<evidence type="ECO:0000256" key="2">
    <source>
        <dbReference type="PROSITE-ProRule" id="PRU00335"/>
    </source>
</evidence>
<dbReference type="PANTHER" id="PTHR43479:SF11">
    <property type="entry name" value="ACREF_ENVCD OPERON REPRESSOR-RELATED"/>
    <property type="match status" value="1"/>
</dbReference>
<dbReference type="EMBL" id="SRYR01000010">
    <property type="protein sequence ID" value="TGY40946.1"/>
    <property type="molecule type" value="Genomic_DNA"/>
</dbReference>
<dbReference type="InterPro" id="IPR050624">
    <property type="entry name" value="HTH-type_Tx_Regulator"/>
</dbReference>
<evidence type="ECO:0000313" key="5">
    <source>
        <dbReference type="Proteomes" id="UP000306888"/>
    </source>
</evidence>
<dbReference type="InterPro" id="IPR009057">
    <property type="entry name" value="Homeodomain-like_sf"/>
</dbReference>
<accession>A0A4S2DFY7</accession>
<organism evidence="4 5">
    <name type="scientific">Clostridium sartagoforme</name>
    <dbReference type="NCBI Taxonomy" id="84031"/>
    <lineage>
        <taxon>Bacteria</taxon>
        <taxon>Bacillati</taxon>
        <taxon>Bacillota</taxon>
        <taxon>Clostridia</taxon>
        <taxon>Eubacteriales</taxon>
        <taxon>Clostridiaceae</taxon>
        <taxon>Clostridium</taxon>
    </lineage>
</organism>